<organism evidence="1 2">
    <name type="scientific">Arenibacter nanhaiticus</name>
    <dbReference type="NCBI Taxonomy" id="558155"/>
    <lineage>
        <taxon>Bacteria</taxon>
        <taxon>Pseudomonadati</taxon>
        <taxon>Bacteroidota</taxon>
        <taxon>Flavobacteriia</taxon>
        <taxon>Flavobacteriales</taxon>
        <taxon>Flavobacteriaceae</taxon>
        <taxon>Arenibacter</taxon>
    </lineage>
</organism>
<protein>
    <submittedName>
        <fullName evidence="1">Uncharacterized protein</fullName>
    </submittedName>
</protein>
<sequence length="54" mass="6324">MRPGVIIVCLKYELLFVNDGFYPLRANKITFMKIIRQKLNIQQKKGTYSSTCLK</sequence>
<gene>
    <name evidence="1" type="ORF">SAMN04487911_10388</name>
</gene>
<evidence type="ECO:0000313" key="1">
    <source>
        <dbReference type="EMBL" id="SHI56233.1"/>
    </source>
</evidence>
<evidence type="ECO:0000313" key="2">
    <source>
        <dbReference type="Proteomes" id="UP000184231"/>
    </source>
</evidence>
<dbReference type="AlphaFoldDB" id="A0A1M6C5M7"/>
<reference evidence="1 2" key="1">
    <citation type="submission" date="2016-11" db="EMBL/GenBank/DDBJ databases">
        <authorList>
            <person name="Jaros S."/>
            <person name="Januszkiewicz K."/>
            <person name="Wedrychowicz H."/>
        </authorList>
    </citation>
    <scope>NUCLEOTIDE SEQUENCE [LARGE SCALE GENOMIC DNA]</scope>
    <source>
        <strain evidence="1 2">CGMCC 1.8863</strain>
    </source>
</reference>
<accession>A0A1M6C5M7</accession>
<keyword evidence="2" id="KW-1185">Reference proteome</keyword>
<dbReference type="EMBL" id="FQYX01000003">
    <property type="protein sequence ID" value="SHI56233.1"/>
    <property type="molecule type" value="Genomic_DNA"/>
</dbReference>
<proteinExistence type="predicted"/>
<name>A0A1M6C5M7_9FLAO</name>
<dbReference type="Proteomes" id="UP000184231">
    <property type="component" value="Unassembled WGS sequence"/>
</dbReference>